<dbReference type="GO" id="GO:0005198">
    <property type="term" value="F:structural molecule activity"/>
    <property type="evidence" value="ECO:0007669"/>
    <property type="project" value="InterPro"/>
</dbReference>
<dbReference type="GO" id="GO:0009288">
    <property type="term" value="C:bacterial-type flagellum"/>
    <property type="evidence" value="ECO:0007669"/>
    <property type="project" value="InterPro"/>
</dbReference>
<dbReference type="Gene3D" id="1.20.1330.10">
    <property type="entry name" value="f41 fragment of flagellin, N-terminal domain"/>
    <property type="match status" value="1"/>
</dbReference>
<feature type="non-terminal residue" evidence="2">
    <location>
        <position position="285"/>
    </location>
</feature>
<dbReference type="AlphaFoldDB" id="A0A382C1J0"/>
<proteinExistence type="predicted"/>
<evidence type="ECO:0000313" key="2">
    <source>
        <dbReference type="EMBL" id="SVB19744.1"/>
    </source>
</evidence>
<dbReference type="PANTHER" id="PTHR42792">
    <property type="entry name" value="FLAGELLIN"/>
    <property type="match status" value="1"/>
</dbReference>
<sequence length="285" mass="31662">MRVTEVSKREQVLDNIQKTSSRLQDAQMQMATGQRVNKPSDDPVGTAKMQDIVSTMSGQEQTVRNISDNITGLQYAEKEITHMAELLGRAKTLAISQSGSDANEESRLMVAREFGALRESLFDAGNSRSGKLYLFSGLKSLSPALKKNSMIQPSKVETRGIIQKDIRDLIDIDHYRAVFEGHSNNEYRLKITKGGPWGQARCQISDDGGRTWAKEQVLRPVTAMYNPEGKPDDLVKLKFSDEQGLLGNTIPGYFDFTKEVSEDVDAESLGLVFPNGMEFIGRPNP</sequence>
<feature type="domain" description="Flagellin N-terminal" evidence="1">
    <location>
        <begin position="11"/>
        <end position="122"/>
    </location>
</feature>
<accession>A0A382C1J0</accession>
<dbReference type="Pfam" id="PF00669">
    <property type="entry name" value="Flagellin_N"/>
    <property type="match status" value="1"/>
</dbReference>
<name>A0A382C1J0_9ZZZZ</name>
<gene>
    <name evidence="2" type="ORF">METZ01_LOCUS172598</name>
</gene>
<dbReference type="InterPro" id="IPR001029">
    <property type="entry name" value="Flagellin_N"/>
</dbReference>
<dbReference type="SUPFAM" id="SSF64518">
    <property type="entry name" value="Phase 1 flagellin"/>
    <property type="match status" value="1"/>
</dbReference>
<organism evidence="2">
    <name type="scientific">marine metagenome</name>
    <dbReference type="NCBI Taxonomy" id="408172"/>
    <lineage>
        <taxon>unclassified sequences</taxon>
        <taxon>metagenomes</taxon>
        <taxon>ecological metagenomes</taxon>
    </lineage>
</organism>
<reference evidence="2" key="1">
    <citation type="submission" date="2018-05" db="EMBL/GenBank/DDBJ databases">
        <authorList>
            <person name="Lanie J.A."/>
            <person name="Ng W.-L."/>
            <person name="Kazmierczak K.M."/>
            <person name="Andrzejewski T.M."/>
            <person name="Davidsen T.M."/>
            <person name="Wayne K.J."/>
            <person name="Tettelin H."/>
            <person name="Glass J.I."/>
            <person name="Rusch D."/>
            <person name="Podicherti R."/>
            <person name="Tsui H.-C.T."/>
            <person name="Winkler M.E."/>
        </authorList>
    </citation>
    <scope>NUCLEOTIDE SEQUENCE</scope>
</reference>
<dbReference type="EMBL" id="UINC01032302">
    <property type="protein sequence ID" value="SVB19744.1"/>
    <property type="molecule type" value="Genomic_DNA"/>
</dbReference>
<evidence type="ECO:0000259" key="1">
    <source>
        <dbReference type="Pfam" id="PF00669"/>
    </source>
</evidence>
<dbReference type="PANTHER" id="PTHR42792:SF1">
    <property type="entry name" value="FLAGELLAR HOOK-ASSOCIATED PROTEIN 3"/>
    <property type="match status" value="1"/>
</dbReference>
<protein>
    <recommendedName>
        <fullName evidence="1">Flagellin N-terminal domain-containing protein</fullName>
    </recommendedName>
</protein>
<dbReference type="InterPro" id="IPR001492">
    <property type="entry name" value="Flagellin"/>
</dbReference>